<comment type="subcellular location">
    <subcellularLocation>
        <location evidence="1">Cell inner membrane</location>
        <topology evidence="1">Multi-pass membrane protein</topology>
    </subcellularLocation>
    <subcellularLocation>
        <location evidence="8">Cell membrane</location>
        <topology evidence="8">Multi-pass membrane protein</topology>
    </subcellularLocation>
</comment>
<evidence type="ECO:0000256" key="3">
    <source>
        <dbReference type="ARBA" id="ARBA00022475"/>
    </source>
</evidence>
<keyword evidence="7 8" id="KW-0472">Membrane</keyword>
<sequence length="266" mass="28874">MSRGLRFPFGRVVLGTGVVMILVFLMVPILIVVPMSFSDTRFMTFPPPGYSLRWYRAFFDNPAWIAAARTTLAASTCATLLATPLGVAASYAIQNGTHRSMRYARTLLMLPLMVPIIIVAVGVFFVYSQMGYVNTLGGLILADTMLGLPYVVIAVGADLRTFDPAQEMAARSLGMNRLRSFITVTLPQIKSSVISGAVFVFIQALDETVVALFVSGGTNQTLTRRMFITLRDEIDPTIAAISTMLTALTLCLVAVVVTSRKSATRS</sequence>
<evidence type="ECO:0000256" key="1">
    <source>
        <dbReference type="ARBA" id="ARBA00004429"/>
    </source>
</evidence>
<keyword evidence="2 8" id="KW-0813">Transport</keyword>
<evidence type="ECO:0000256" key="4">
    <source>
        <dbReference type="ARBA" id="ARBA00022519"/>
    </source>
</evidence>
<dbReference type="CDD" id="cd06261">
    <property type="entry name" value="TM_PBP2"/>
    <property type="match status" value="1"/>
</dbReference>
<comment type="similarity">
    <text evidence="8">Belongs to the binding-protein-dependent transport system permease family.</text>
</comment>
<protein>
    <submittedName>
        <fullName evidence="10">ABC transporter permease</fullName>
    </submittedName>
</protein>
<proteinExistence type="inferred from homology"/>
<reference evidence="10" key="1">
    <citation type="submission" date="2022-11" db="EMBL/GenBank/DDBJ databases">
        <title>Robbsia betulipollinis sp. nov., isolated from pollen of birch (Betula pendula).</title>
        <authorList>
            <person name="Shi H."/>
            <person name="Ambika Manirajan B."/>
            <person name="Ratering S."/>
            <person name="Geissler-Plaum R."/>
            <person name="Schnell S."/>
        </authorList>
    </citation>
    <scope>NUCLEOTIDE SEQUENCE</scope>
    <source>
        <strain evidence="10">Bb-Pol-6</strain>
    </source>
</reference>
<dbReference type="Gene3D" id="1.10.3720.10">
    <property type="entry name" value="MetI-like"/>
    <property type="match status" value="1"/>
</dbReference>
<evidence type="ECO:0000313" key="11">
    <source>
        <dbReference type="Proteomes" id="UP001082899"/>
    </source>
</evidence>
<keyword evidence="5 8" id="KW-0812">Transmembrane</keyword>
<evidence type="ECO:0000256" key="6">
    <source>
        <dbReference type="ARBA" id="ARBA00022989"/>
    </source>
</evidence>
<dbReference type="PANTHER" id="PTHR43357">
    <property type="entry name" value="INNER MEMBRANE ABC TRANSPORTER PERMEASE PROTEIN YDCV"/>
    <property type="match status" value="1"/>
</dbReference>
<feature type="transmembrane region" description="Helical" evidence="8">
    <location>
        <begin position="106"/>
        <end position="127"/>
    </location>
</feature>
<gene>
    <name evidence="10" type="ORF">OVY01_18345</name>
</gene>
<evidence type="ECO:0000256" key="2">
    <source>
        <dbReference type="ARBA" id="ARBA00022448"/>
    </source>
</evidence>
<dbReference type="SUPFAM" id="SSF161098">
    <property type="entry name" value="MetI-like"/>
    <property type="match status" value="1"/>
</dbReference>
<keyword evidence="3" id="KW-1003">Cell membrane</keyword>
<evidence type="ECO:0000256" key="7">
    <source>
        <dbReference type="ARBA" id="ARBA00023136"/>
    </source>
</evidence>
<feature type="transmembrane region" description="Helical" evidence="8">
    <location>
        <begin position="139"/>
        <end position="159"/>
    </location>
</feature>
<dbReference type="EMBL" id="JAPMXC010000010">
    <property type="protein sequence ID" value="MCY0389113.1"/>
    <property type="molecule type" value="Genomic_DNA"/>
</dbReference>
<name>A0ABT3ZRC9_9BURK</name>
<keyword evidence="6 8" id="KW-1133">Transmembrane helix</keyword>
<accession>A0ABT3ZRC9</accession>
<feature type="transmembrane region" description="Helical" evidence="8">
    <location>
        <begin position="72"/>
        <end position="94"/>
    </location>
</feature>
<evidence type="ECO:0000313" key="10">
    <source>
        <dbReference type="EMBL" id="MCY0389113.1"/>
    </source>
</evidence>
<organism evidence="10 11">
    <name type="scientific">Robbsia betulipollinis</name>
    <dbReference type="NCBI Taxonomy" id="2981849"/>
    <lineage>
        <taxon>Bacteria</taxon>
        <taxon>Pseudomonadati</taxon>
        <taxon>Pseudomonadota</taxon>
        <taxon>Betaproteobacteria</taxon>
        <taxon>Burkholderiales</taxon>
        <taxon>Burkholderiaceae</taxon>
        <taxon>Robbsia</taxon>
    </lineage>
</organism>
<dbReference type="InterPro" id="IPR000515">
    <property type="entry name" value="MetI-like"/>
</dbReference>
<feature type="transmembrane region" description="Helical" evidence="8">
    <location>
        <begin position="237"/>
        <end position="257"/>
    </location>
</feature>
<dbReference type="PANTHER" id="PTHR43357:SF4">
    <property type="entry name" value="INNER MEMBRANE ABC TRANSPORTER PERMEASE PROTEIN YDCV"/>
    <property type="match status" value="1"/>
</dbReference>
<evidence type="ECO:0000259" key="9">
    <source>
        <dbReference type="PROSITE" id="PS50928"/>
    </source>
</evidence>
<evidence type="ECO:0000256" key="8">
    <source>
        <dbReference type="RuleBase" id="RU363032"/>
    </source>
</evidence>
<feature type="transmembrane region" description="Helical" evidence="8">
    <location>
        <begin position="180"/>
        <end position="202"/>
    </location>
</feature>
<dbReference type="Proteomes" id="UP001082899">
    <property type="component" value="Unassembled WGS sequence"/>
</dbReference>
<evidence type="ECO:0000256" key="5">
    <source>
        <dbReference type="ARBA" id="ARBA00022692"/>
    </source>
</evidence>
<keyword evidence="11" id="KW-1185">Reference proteome</keyword>
<feature type="transmembrane region" description="Helical" evidence="8">
    <location>
        <begin position="12"/>
        <end position="37"/>
    </location>
</feature>
<dbReference type="Pfam" id="PF00528">
    <property type="entry name" value="BPD_transp_1"/>
    <property type="match status" value="1"/>
</dbReference>
<dbReference type="InterPro" id="IPR035906">
    <property type="entry name" value="MetI-like_sf"/>
</dbReference>
<keyword evidence="4" id="KW-0997">Cell inner membrane</keyword>
<comment type="caution">
    <text evidence="10">The sequence shown here is derived from an EMBL/GenBank/DDBJ whole genome shotgun (WGS) entry which is preliminary data.</text>
</comment>
<dbReference type="PROSITE" id="PS50928">
    <property type="entry name" value="ABC_TM1"/>
    <property type="match status" value="1"/>
</dbReference>
<feature type="domain" description="ABC transmembrane type-1" evidence="9">
    <location>
        <begin position="68"/>
        <end position="256"/>
    </location>
</feature>